<dbReference type="EMBL" id="FZOQ01000026">
    <property type="protein sequence ID" value="SNT13602.1"/>
    <property type="molecule type" value="Genomic_DNA"/>
</dbReference>
<organism evidence="1 2">
    <name type="scientific">Pontibacter ummariensis</name>
    <dbReference type="NCBI Taxonomy" id="1610492"/>
    <lineage>
        <taxon>Bacteria</taxon>
        <taxon>Pseudomonadati</taxon>
        <taxon>Bacteroidota</taxon>
        <taxon>Cytophagia</taxon>
        <taxon>Cytophagales</taxon>
        <taxon>Hymenobacteraceae</taxon>
        <taxon>Pontibacter</taxon>
    </lineage>
</organism>
<proteinExistence type="predicted"/>
<dbReference type="Proteomes" id="UP000198432">
    <property type="component" value="Unassembled WGS sequence"/>
</dbReference>
<protein>
    <submittedName>
        <fullName evidence="1">Uncharacterized protein</fullName>
    </submittedName>
</protein>
<sequence length="58" mass="6274">MGLFSARLGEEKLKTKAGAERLPPQLSASVASTFAYVRARDRGVPATAFPRFPPLLTK</sequence>
<evidence type="ECO:0000313" key="1">
    <source>
        <dbReference type="EMBL" id="SNT13602.1"/>
    </source>
</evidence>
<evidence type="ECO:0000313" key="2">
    <source>
        <dbReference type="Proteomes" id="UP000198432"/>
    </source>
</evidence>
<keyword evidence="2" id="KW-1185">Reference proteome</keyword>
<gene>
    <name evidence="1" type="ORF">SAMN06296052_12651</name>
</gene>
<accession>A0A239K7E1</accession>
<reference evidence="2" key="1">
    <citation type="submission" date="2017-06" db="EMBL/GenBank/DDBJ databases">
        <authorList>
            <person name="Varghese N."/>
            <person name="Submissions S."/>
        </authorList>
    </citation>
    <scope>NUCLEOTIDE SEQUENCE [LARGE SCALE GENOMIC DNA]</scope>
    <source>
        <strain evidence="2">NKM1</strain>
    </source>
</reference>
<dbReference type="AlphaFoldDB" id="A0A239K7E1"/>
<name>A0A239K7E1_9BACT</name>